<keyword evidence="1" id="KW-0812">Transmembrane</keyword>
<dbReference type="SUPFAM" id="SSF53098">
    <property type="entry name" value="Ribonuclease H-like"/>
    <property type="match status" value="1"/>
</dbReference>
<proteinExistence type="predicted"/>
<protein>
    <recommendedName>
        <fullName evidence="2">Tf2-1-like SH3-like domain-containing protein</fullName>
    </recommendedName>
</protein>
<feature type="domain" description="Tf2-1-like SH3-like" evidence="2">
    <location>
        <begin position="133"/>
        <end position="197"/>
    </location>
</feature>
<organism evidence="3 4">
    <name type="scientific">Malus baccata</name>
    <name type="common">Siberian crab apple</name>
    <name type="synonym">Pyrus baccata</name>
    <dbReference type="NCBI Taxonomy" id="106549"/>
    <lineage>
        <taxon>Eukaryota</taxon>
        <taxon>Viridiplantae</taxon>
        <taxon>Streptophyta</taxon>
        <taxon>Embryophyta</taxon>
        <taxon>Tracheophyta</taxon>
        <taxon>Spermatophyta</taxon>
        <taxon>Magnoliopsida</taxon>
        <taxon>eudicotyledons</taxon>
        <taxon>Gunneridae</taxon>
        <taxon>Pentapetalae</taxon>
        <taxon>rosids</taxon>
        <taxon>fabids</taxon>
        <taxon>Rosales</taxon>
        <taxon>Rosaceae</taxon>
        <taxon>Amygdaloideae</taxon>
        <taxon>Maleae</taxon>
        <taxon>Malus</taxon>
    </lineage>
</organism>
<dbReference type="PANTHER" id="PTHR46148:SF54">
    <property type="entry name" value="RETROTRANSPOSON-LIKE PROTEIN"/>
    <property type="match status" value="1"/>
</dbReference>
<dbReference type="PANTHER" id="PTHR46148">
    <property type="entry name" value="CHROMO DOMAIN-CONTAINING PROTEIN"/>
    <property type="match status" value="1"/>
</dbReference>
<name>A0A540KGT5_MALBA</name>
<dbReference type="InterPro" id="IPR056924">
    <property type="entry name" value="SH3_Tf2-1"/>
</dbReference>
<evidence type="ECO:0000259" key="2">
    <source>
        <dbReference type="Pfam" id="PF24626"/>
    </source>
</evidence>
<dbReference type="Proteomes" id="UP000315295">
    <property type="component" value="Unassembled WGS sequence"/>
</dbReference>
<feature type="transmembrane region" description="Helical" evidence="1">
    <location>
        <begin position="7"/>
        <end position="26"/>
    </location>
</feature>
<dbReference type="Pfam" id="PF24626">
    <property type="entry name" value="SH3_Tf2-1"/>
    <property type="match status" value="1"/>
</dbReference>
<evidence type="ECO:0000256" key="1">
    <source>
        <dbReference type="SAM" id="Phobius"/>
    </source>
</evidence>
<dbReference type="Gene3D" id="3.30.420.10">
    <property type="entry name" value="Ribonuclease H-like superfamily/Ribonuclease H"/>
    <property type="match status" value="1"/>
</dbReference>
<comment type="caution">
    <text evidence="3">The sequence shown here is derived from an EMBL/GenBank/DDBJ whole genome shotgun (WGS) entry which is preliminary data.</text>
</comment>
<keyword evidence="1" id="KW-1133">Transmembrane helix</keyword>
<reference evidence="3 4" key="1">
    <citation type="journal article" date="2019" name="G3 (Bethesda)">
        <title>Sequencing of a Wild Apple (Malus baccata) Genome Unravels the Differences Between Cultivated and Wild Apple Species Regarding Disease Resistance and Cold Tolerance.</title>
        <authorList>
            <person name="Chen X."/>
        </authorList>
    </citation>
    <scope>NUCLEOTIDE SEQUENCE [LARGE SCALE GENOMIC DNA]</scope>
    <source>
        <strain evidence="4">cv. Shandingzi</strain>
        <tissue evidence="3">Leaves</tissue>
    </source>
</reference>
<dbReference type="EMBL" id="VIEB01001290">
    <property type="protein sequence ID" value="TQD73411.1"/>
    <property type="molecule type" value="Genomic_DNA"/>
</dbReference>
<gene>
    <name evidence="3" type="ORF">C1H46_041056</name>
</gene>
<dbReference type="InterPro" id="IPR036397">
    <property type="entry name" value="RNaseH_sf"/>
</dbReference>
<evidence type="ECO:0000313" key="3">
    <source>
        <dbReference type="EMBL" id="TQD73411.1"/>
    </source>
</evidence>
<accession>A0A540KGT5</accession>
<sequence>MRYFLPLVICSLYLFLLRFGFIYQWISLLDFLHTRAKLLFGWLWIDYPKYAHFLALSHPFTASMIAQLFVDNIFKLHGMPNSIVNDRDPIFLSKFWKEFFALQGSTLCYSSGHHPQTEGQYDKKRKEGTFEVGDWVYLRLVLYQYMSLGSHSFHKLQPQFYGPFEVLAKVGLVAYKLKLTETSKLHPVFHVSCLNKHLGIQIQPTMPLPVITDSGVLQEVPVAILDRRLVKKGHAAAT</sequence>
<keyword evidence="1" id="KW-0472">Membrane</keyword>
<keyword evidence="4" id="KW-1185">Reference proteome</keyword>
<dbReference type="AlphaFoldDB" id="A0A540KGT5"/>
<dbReference type="STRING" id="106549.A0A540KGT5"/>
<dbReference type="GO" id="GO:0003676">
    <property type="term" value="F:nucleic acid binding"/>
    <property type="evidence" value="ECO:0007669"/>
    <property type="project" value="InterPro"/>
</dbReference>
<evidence type="ECO:0000313" key="4">
    <source>
        <dbReference type="Proteomes" id="UP000315295"/>
    </source>
</evidence>
<dbReference type="InterPro" id="IPR012337">
    <property type="entry name" value="RNaseH-like_sf"/>
</dbReference>